<proteinExistence type="predicted"/>
<protein>
    <recommendedName>
        <fullName evidence="4">BTB domain-containing protein</fullName>
    </recommendedName>
</protein>
<dbReference type="Proteomes" id="UP001521116">
    <property type="component" value="Unassembled WGS sequence"/>
</dbReference>
<sequence length="424" mass="47367">MASDDAFPRFVNGDVEIVLTPIRRLRLHSDVLSGASLLFAELLTKENAAVLSKKALSEGRTVRYLIELVNVSTTFGNSPGKLTMIKLDTNGHAIPSPGQPRASMLLSSAAADPSNHLLADWTSVLGALHGAAELRVDSDTLVGIIASASSILDIVDYLRLRHPVLAPLELALLGSEQALWQSVCAAPVQWVNLAVRLRSFYIFREACCHVVGGWAGWSQEQRGELRGDVRELCARKAGKFEAFKEGLERRLLEYRHEKLRYDPAVDKGRGKKTHEPDVLIWQAQYLLMNWLARMFWEGRGRSAMDGGYGLYKMLWEGNCCEPVKQAKLSPLTPAGRSVVAEHVREMQGDLKKMVKPVMISNLKLDQSLMLANRLTPFTIKPRDCPWNTEDTTGQDSSQRSRHSRRQEATQHNPDEEDDLEDFIS</sequence>
<dbReference type="PANTHER" id="PTHR38119">
    <property type="entry name" value="BTB DOMAIN-CONTAINING PROTEIN-RELATED"/>
    <property type="match status" value="1"/>
</dbReference>
<dbReference type="PANTHER" id="PTHR38119:SF2">
    <property type="entry name" value="TRANSCRIPTION FACTOR DOMAIN-CONTAINING PROTEIN"/>
    <property type="match status" value="1"/>
</dbReference>
<feature type="compositionally biased region" description="Acidic residues" evidence="1">
    <location>
        <begin position="414"/>
        <end position="424"/>
    </location>
</feature>
<organism evidence="2 3">
    <name type="scientific">Neofusicoccum ribis</name>
    <dbReference type="NCBI Taxonomy" id="45134"/>
    <lineage>
        <taxon>Eukaryota</taxon>
        <taxon>Fungi</taxon>
        <taxon>Dikarya</taxon>
        <taxon>Ascomycota</taxon>
        <taxon>Pezizomycotina</taxon>
        <taxon>Dothideomycetes</taxon>
        <taxon>Dothideomycetes incertae sedis</taxon>
        <taxon>Botryosphaeriales</taxon>
        <taxon>Botryosphaeriaceae</taxon>
        <taxon>Neofusicoccum</taxon>
    </lineage>
</organism>
<evidence type="ECO:0000313" key="3">
    <source>
        <dbReference type="Proteomes" id="UP001521116"/>
    </source>
</evidence>
<evidence type="ECO:0008006" key="4">
    <source>
        <dbReference type="Google" id="ProtNLM"/>
    </source>
</evidence>
<reference evidence="2 3" key="1">
    <citation type="submission" date="2024-02" db="EMBL/GenBank/DDBJ databases">
        <title>De novo assembly and annotation of 12 fungi associated with fruit tree decline syndrome in Ontario, Canada.</title>
        <authorList>
            <person name="Sulman M."/>
            <person name="Ellouze W."/>
            <person name="Ilyukhin E."/>
        </authorList>
    </citation>
    <scope>NUCLEOTIDE SEQUENCE [LARGE SCALE GENOMIC DNA]</scope>
    <source>
        <strain evidence="2 3">M1-105</strain>
    </source>
</reference>
<dbReference type="EMBL" id="JAJVDC020000027">
    <property type="protein sequence ID" value="KAL1632665.1"/>
    <property type="molecule type" value="Genomic_DNA"/>
</dbReference>
<evidence type="ECO:0000313" key="2">
    <source>
        <dbReference type="EMBL" id="KAL1632665.1"/>
    </source>
</evidence>
<accession>A0ABR3SZC0</accession>
<keyword evidence="3" id="KW-1185">Reference proteome</keyword>
<name>A0ABR3SZC0_9PEZI</name>
<gene>
    <name evidence="2" type="ORF">SLS56_003362</name>
</gene>
<evidence type="ECO:0000256" key="1">
    <source>
        <dbReference type="SAM" id="MobiDB-lite"/>
    </source>
</evidence>
<comment type="caution">
    <text evidence="2">The sequence shown here is derived from an EMBL/GenBank/DDBJ whole genome shotgun (WGS) entry which is preliminary data.</text>
</comment>
<feature type="region of interest" description="Disordered" evidence="1">
    <location>
        <begin position="381"/>
        <end position="424"/>
    </location>
</feature>